<feature type="signal peptide" evidence="4">
    <location>
        <begin position="1"/>
        <end position="19"/>
    </location>
</feature>
<dbReference type="KEGG" id="gmw:113519003"/>
<keyword evidence="6" id="KW-1185">Reference proteome</keyword>
<keyword evidence="2" id="KW-1015">Disulfide bond</keyword>
<keyword evidence="4" id="KW-0732">Signal</keyword>
<evidence type="ECO:0000256" key="3">
    <source>
        <dbReference type="SAM" id="Phobius"/>
    </source>
</evidence>
<dbReference type="InterPro" id="IPR002919">
    <property type="entry name" value="TIL_dom"/>
</dbReference>
<feature type="domain" description="TIL" evidence="5">
    <location>
        <begin position="428"/>
        <end position="484"/>
    </location>
</feature>
<feature type="transmembrane region" description="Helical" evidence="3">
    <location>
        <begin position="318"/>
        <end position="344"/>
    </location>
</feature>
<evidence type="ECO:0000313" key="6">
    <source>
        <dbReference type="Proteomes" id="UP001652740"/>
    </source>
</evidence>
<keyword evidence="3" id="KW-0812">Transmembrane</keyword>
<dbReference type="GO" id="GO:0030414">
    <property type="term" value="F:peptidase inhibitor activity"/>
    <property type="evidence" value="ECO:0007669"/>
    <property type="project" value="UniProtKB-KW"/>
</dbReference>
<keyword evidence="3" id="KW-0472">Membrane</keyword>
<evidence type="ECO:0000259" key="5">
    <source>
        <dbReference type="Pfam" id="PF01826"/>
    </source>
</evidence>
<evidence type="ECO:0000313" key="7">
    <source>
        <dbReference type="RefSeq" id="XP_031770593.2"/>
    </source>
</evidence>
<keyword evidence="1" id="KW-0646">Protease inhibitor</keyword>
<dbReference type="PANTHER" id="PTHR23259:SF70">
    <property type="entry name" value="ACCESSORY GLAND PROTEIN ACP62F-RELATED"/>
    <property type="match status" value="1"/>
</dbReference>
<dbReference type="Pfam" id="PF01826">
    <property type="entry name" value="TIL"/>
    <property type="match status" value="5"/>
</dbReference>
<dbReference type="PANTHER" id="PTHR23259">
    <property type="entry name" value="RIDDLE"/>
    <property type="match status" value="1"/>
</dbReference>
<feature type="domain" description="TIL" evidence="5">
    <location>
        <begin position="743"/>
        <end position="796"/>
    </location>
</feature>
<name>A0A6J3CB85_GALME</name>
<feature type="domain" description="TIL" evidence="5">
    <location>
        <begin position="363"/>
        <end position="419"/>
    </location>
</feature>
<gene>
    <name evidence="7" type="primary">LOC113519003</name>
</gene>
<evidence type="ECO:0000256" key="1">
    <source>
        <dbReference type="ARBA" id="ARBA00022690"/>
    </source>
</evidence>
<dbReference type="Gene3D" id="2.10.25.10">
    <property type="entry name" value="Laminin"/>
    <property type="match status" value="11"/>
</dbReference>
<evidence type="ECO:0000256" key="2">
    <source>
        <dbReference type="ARBA" id="ARBA00023157"/>
    </source>
</evidence>
<proteinExistence type="predicted"/>
<protein>
    <submittedName>
        <fullName evidence="7">Zonadhesin-like</fullName>
    </submittedName>
</protein>
<dbReference type="InParanoid" id="A0A6J3CB85"/>
<dbReference type="InterPro" id="IPR051368">
    <property type="entry name" value="SerProtInhib-TIL_Domain"/>
</dbReference>
<dbReference type="RefSeq" id="XP_031770593.2">
    <property type="nucleotide sequence ID" value="XM_031914733.2"/>
</dbReference>
<sequence length="940" mass="102874">MLFVTIYMIGLCSAVLGFAQTHLDINDASAAKSIAPECGPNEVATDNRIVCPPQTCESIYRLYSCIQTPSEAGCDCIDNYLRNSSGVCIPSVECPPPPELFNCGPNEAPTTDRIVCPPQTCESIYNSYQCEIKPPEPGCNCIANYLRNASGVCIPSDECPTISAPPPECGLNEEATDNAIICPPQTCESLYTLYDCLPNLPVPGCNCVDNYLRNASGICIPSDQCPPRVFDIKCGPNEIKKDQKTECPPQTCESLYGINFCIPTDPEPGCDCIEGYLRNDFGACIPSEDCPSYDNDFDDYEDVNYDYDTNYSSSAKQFLLNIFIVTEIAMWFLLFLSILTFLGVDGVSNISPRCKPKPVTPKCGLNEVSSNCKIVCPPQSCESIYTTYMCEDLPCEKGCNCINGYLRDANGTCIPNEECPLGPINPVCGPNEELSDCKIVCPPQSCESIYSTYLCEDRPCEEGCNCIDGYLRNADGVCVPNEQCPTGSTTPECGINEEFSDCKIVCPPQSCESLYTEYLCYNGGCESGCNCIENYLRDANGTCIPSTECPSRDWNGCGVNETYVDCAFRCPNQYCPENDNRVEIVCKPGRPCPPGCACKPGYKRKSNDDDTCVLASDCPPVSCTRPNEVWESCAPYLLAEKCEDIDNPPSTCETTENDCQPKCVCEKNYFRNKDDVCVLAAECKVVIQPTYDRCTPTCAVPNPRNCPSKQSSTCDTGYILSREGGECIKIEDCPQNLGCNDDPNAVVKACPSPCPSTCSHPNSLPCKIRCEPVGCQCAPGYILSSVNGKCILPEECKGGNPCRKNERFVTCRNGCPTDYCPVDDSRGIVICETFPFSPCYSGCVCNLNHKKLSHEDDRCIVSSDCPPVNCTRPNEEWNPCPSDCLGEYCDSAFKEPVVCNTLLLNCQPRCTCIKNHFRNENDICIPAQECPKEPCSVTPQ</sequence>
<dbReference type="AlphaFoldDB" id="A0A6J3CB85"/>
<accession>A0A6J3CB85</accession>
<feature type="chain" id="PRO_5046610586" evidence="4">
    <location>
        <begin position="20"/>
        <end position="940"/>
    </location>
</feature>
<feature type="domain" description="TIL" evidence="5">
    <location>
        <begin position="557"/>
        <end position="618"/>
    </location>
</feature>
<reference evidence="7" key="1">
    <citation type="submission" date="2025-08" db="UniProtKB">
        <authorList>
            <consortium name="RefSeq"/>
        </authorList>
    </citation>
    <scope>IDENTIFICATION</scope>
    <source>
        <tissue evidence="7">Whole larvae</tissue>
    </source>
</reference>
<organism evidence="6 7">
    <name type="scientific">Galleria mellonella</name>
    <name type="common">Greater wax moth</name>
    <dbReference type="NCBI Taxonomy" id="7137"/>
    <lineage>
        <taxon>Eukaryota</taxon>
        <taxon>Metazoa</taxon>
        <taxon>Ecdysozoa</taxon>
        <taxon>Arthropoda</taxon>
        <taxon>Hexapoda</taxon>
        <taxon>Insecta</taxon>
        <taxon>Pterygota</taxon>
        <taxon>Neoptera</taxon>
        <taxon>Endopterygota</taxon>
        <taxon>Lepidoptera</taxon>
        <taxon>Glossata</taxon>
        <taxon>Ditrysia</taxon>
        <taxon>Pyraloidea</taxon>
        <taxon>Pyralidae</taxon>
        <taxon>Galleriinae</taxon>
        <taxon>Galleria</taxon>
    </lineage>
</organism>
<dbReference type="CDD" id="cd19941">
    <property type="entry name" value="TIL"/>
    <property type="match status" value="8"/>
</dbReference>
<dbReference type="Proteomes" id="UP001652740">
    <property type="component" value="Unplaced"/>
</dbReference>
<evidence type="ECO:0000256" key="4">
    <source>
        <dbReference type="SAM" id="SignalP"/>
    </source>
</evidence>
<feature type="domain" description="TIL" evidence="5">
    <location>
        <begin position="493"/>
        <end position="549"/>
    </location>
</feature>
<dbReference type="InterPro" id="IPR036084">
    <property type="entry name" value="Ser_inhib-like_sf"/>
</dbReference>
<dbReference type="SUPFAM" id="SSF57567">
    <property type="entry name" value="Serine protease inhibitors"/>
    <property type="match status" value="10"/>
</dbReference>
<keyword evidence="3" id="KW-1133">Transmembrane helix</keyword>
<dbReference type="GeneID" id="113519003"/>